<organism evidence="1">
    <name type="scientific">Dictyoglomus turgidum</name>
    <dbReference type="NCBI Taxonomy" id="513050"/>
    <lineage>
        <taxon>Bacteria</taxon>
        <taxon>Pseudomonadati</taxon>
        <taxon>Dictyoglomota</taxon>
        <taxon>Dictyoglomia</taxon>
        <taxon>Dictyoglomales</taxon>
        <taxon>Dictyoglomaceae</taxon>
        <taxon>Dictyoglomus</taxon>
    </lineage>
</organism>
<sequence>MFGITNKQVTVLVFVPDSTGYDKLCISKSIDGPYGVYFDLTSGSAGATLLSRRKENFSLSGKEFKIVVNGISYSFTFGSEQSASSVAGRINNEITTVIATAESGYVRITTKDTGLGTTLEIQESSEAGVVLGFYEGDWDVGEMDKIALVSGQKLYSFTDPNGDSTFYYKYRLYNSTTGIYSDFSIPFTAMGYGAIDPANIIFGYTKIIDSSGNPVANRAIKVDIKEVGKVDSAIFSRMTNPLWYYTDDAGEVNIPLIKGSQISIAIENTRLVREFTVPETGDSFDLLDPSLVQDKFGVSYYHIVDSERTGF</sequence>
<dbReference type="EMBL" id="DTGA01000091">
    <property type="protein sequence ID" value="HGB30981.1"/>
    <property type="molecule type" value="Genomic_DNA"/>
</dbReference>
<reference evidence="1" key="1">
    <citation type="journal article" date="2020" name="mSystems">
        <title>Genome- and Community-Level Interaction Insights into Carbon Utilization and Element Cycling Functions of Hydrothermarchaeota in Hydrothermal Sediment.</title>
        <authorList>
            <person name="Zhou Z."/>
            <person name="Liu Y."/>
            <person name="Xu W."/>
            <person name="Pan J."/>
            <person name="Luo Z.H."/>
            <person name="Li M."/>
        </authorList>
    </citation>
    <scope>NUCLEOTIDE SEQUENCE [LARGE SCALE GENOMIC DNA]</scope>
    <source>
        <strain evidence="1">SpSt-751</strain>
    </source>
</reference>
<comment type="caution">
    <text evidence="1">The sequence shown here is derived from an EMBL/GenBank/DDBJ whole genome shotgun (WGS) entry which is preliminary data.</text>
</comment>
<proteinExistence type="predicted"/>
<protein>
    <submittedName>
        <fullName evidence="1">Uncharacterized protein</fullName>
    </submittedName>
</protein>
<accession>A0A7C3SNE5</accession>
<evidence type="ECO:0000313" key="1">
    <source>
        <dbReference type="EMBL" id="HGB30981.1"/>
    </source>
</evidence>
<dbReference type="AlphaFoldDB" id="A0A7C3SNE5"/>
<name>A0A7C3SNE5_9BACT</name>
<gene>
    <name evidence="1" type="ORF">ENV35_03795</name>
</gene>